<organism evidence="1 2">
    <name type="scientific">Aspergillus clavatus (strain ATCC 1007 / CBS 513.65 / DSM 816 / NCTC 3887 / NRRL 1 / QM 1276 / 107)</name>
    <dbReference type="NCBI Taxonomy" id="344612"/>
    <lineage>
        <taxon>Eukaryota</taxon>
        <taxon>Fungi</taxon>
        <taxon>Dikarya</taxon>
        <taxon>Ascomycota</taxon>
        <taxon>Pezizomycotina</taxon>
        <taxon>Eurotiomycetes</taxon>
        <taxon>Eurotiomycetidae</taxon>
        <taxon>Eurotiales</taxon>
        <taxon>Aspergillaceae</taxon>
        <taxon>Aspergillus</taxon>
        <taxon>Aspergillus subgen. Fumigati</taxon>
    </lineage>
</organism>
<dbReference type="AlphaFoldDB" id="A1CN72"/>
<dbReference type="RefSeq" id="XP_001268519.1">
    <property type="nucleotide sequence ID" value="XM_001268518.1"/>
</dbReference>
<dbReference type="VEuPathDB" id="FungiDB:ACLA_017960"/>
<dbReference type="HOGENOM" id="CLU_1299446_0_0_1"/>
<proteinExistence type="predicted"/>
<protein>
    <submittedName>
        <fullName evidence="1">Uncharacterized protein</fullName>
    </submittedName>
</protein>
<reference evidence="1 2" key="1">
    <citation type="journal article" date="2008" name="PLoS Genet.">
        <title>Genomic islands in the pathogenic filamentous fungus Aspergillus fumigatus.</title>
        <authorList>
            <person name="Fedorova N.D."/>
            <person name="Khaldi N."/>
            <person name="Joardar V.S."/>
            <person name="Maiti R."/>
            <person name="Amedeo P."/>
            <person name="Anderson M.J."/>
            <person name="Crabtree J."/>
            <person name="Silva J.C."/>
            <person name="Badger J.H."/>
            <person name="Albarraq A."/>
            <person name="Angiuoli S."/>
            <person name="Bussey H."/>
            <person name="Bowyer P."/>
            <person name="Cotty P.J."/>
            <person name="Dyer P.S."/>
            <person name="Egan A."/>
            <person name="Galens K."/>
            <person name="Fraser-Liggett C.M."/>
            <person name="Haas B.J."/>
            <person name="Inman J.M."/>
            <person name="Kent R."/>
            <person name="Lemieux S."/>
            <person name="Malavazi I."/>
            <person name="Orvis J."/>
            <person name="Roemer T."/>
            <person name="Ronning C.M."/>
            <person name="Sundaram J.P."/>
            <person name="Sutton G."/>
            <person name="Turner G."/>
            <person name="Venter J.C."/>
            <person name="White O.R."/>
            <person name="Whitty B.R."/>
            <person name="Youngman P."/>
            <person name="Wolfe K.H."/>
            <person name="Goldman G.H."/>
            <person name="Wortman J.R."/>
            <person name="Jiang B."/>
            <person name="Denning D.W."/>
            <person name="Nierman W.C."/>
        </authorList>
    </citation>
    <scope>NUCLEOTIDE SEQUENCE [LARGE SCALE GENOMIC DNA]</scope>
    <source>
        <strain evidence="2">ATCC 1007 / CBS 513.65 / DSM 816 / NCTC 3887 / NRRL 1</strain>
    </source>
</reference>
<dbReference type="EMBL" id="DS027059">
    <property type="protein sequence ID" value="EAW07093.1"/>
    <property type="molecule type" value="Genomic_DNA"/>
</dbReference>
<dbReference type="KEGG" id="act:ACLA_017960"/>
<evidence type="ECO:0000313" key="1">
    <source>
        <dbReference type="EMBL" id="EAW07093.1"/>
    </source>
</evidence>
<dbReference type="OrthoDB" id="4439710at2759"/>
<accession>A1CN72</accession>
<gene>
    <name evidence="1" type="ORF">ACLA_017960</name>
</gene>
<dbReference type="GeneID" id="4701456"/>
<sequence>MQTPTRSIYPELPDPRYHKEIAGLAFNSTHDQVCDAWKLILEHCFPIMTTDEDEARFIHKQIDLKTEYPHLAVASPQGQWPNIPRLHVYCQAVPPPGVKIWETLERAVKFELTSAVDMIRGPKPSMYAIIAAGPLIRVCGVNKEGRFWDIFSQGEEESAWNIHTDFDTIIEALCKIRAKLLPPPCLSFFDWDASYVTDVTDVRAKIRDVSPF</sequence>
<keyword evidence="2" id="KW-1185">Reference proteome</keyword>
<evidence type="ECO:0000313" key="2">
    <source>
        <dbReference type="Proteomes" id="UP000006701"/>
    </source>
</evidence>
<dbReference type="Proteomes" id="UP000006701">
    <property type="component" value="Unassembled WGS sequence"/>
</dbReference>
<name>A1CN72_ASPCL</name>